<protein>
    <submittedName>
        <fullName evidence="2">Unannotated protein</fullName>
    </submittedName>
</protein>
<accession>A0A6J7LWI1</accession>
<keyword evidence="1" id="KW-0472">Membrane</keyword>
<dbReference type="Pfam" id="PF19700">
    <property type="entry name" value="DUF6198"/>
    <property type="match status" value="1"/>
</dbReference>
<evidence type="ECO:0000256" key="1">
    <source>
        <dbReference type="SAM" id="Phobius"/>
    </source>
</evidence>
<sequence length="246" mass="25948">MFALWLYPHVDILSWLRPARTVPVTRWRSSSRWRARPGTLAILALGLYLFGTGDAMLVKSGLGVSPWTVLGQGLAARLEISIGLATFIVSVAVLLLWIPLRERPGLGTIANAIIIAVALQVGVTVLPSPTNVVIQFAFVIGGILIIGLGSGLYLTTRMGPGPRDGWMTGIHLRTGWPVSAVRLGIEVVVLAAGWLLGGTVGIGTVMFAILIGPSVGYGLMLAGAVGRDPNAESPVELDPDFPELDA</sequence>
<dbReference type="PANTHER" id="PTHR40078:SF1">
    <property type="entry name" value="INTEGRAL MEMBRANE PROTEIN"/>
    <property type="match status" value="1"/>
</dbReference>
<feature type="transmembrane region" description="Helical" evidence="1">
    <location>
        <begin position="78"/>
        <end position="98"/>
    </location>
</feature>
<gene>
    <name evidence="2" type="ORF">UFOPK3772_03273</name>
</gene>
<feature type="transmembrane region" description="Helical" evidence="1">
    <location>
        <begin position="38"/>
        <end position="58"/>
    </location>
</feature>
<name>A0A6J7LWI1_9ZZZZ</name>
<dbReference type="AlphaFoldDB" id="A0A6J7LWI1"/>
<dbReference type="PANTHER" id="PTHR40078">
    <property type="entry name" value="INTEGRAL MEMBRANE PROTEIN-RELATED"/>
    <property type="match status" value="1"/>
</dbReference>
<feature type="transmembrane region" description="Helical" evidence="1">
    <location>
        <begin position="132"/>
        <end position="154"/>
    </location>
</feature>
<keyword evidence="1" id="KW-1133">Transmembrane helix</keyword>
<keyword evidence="1" id="KW-0812">Transmembrane</keyword>
<proteinExistence type="predicted"/>
<dbReference type="EMBL" id="CAFBNE010000180">
    <property type="protein sequence ID" value="CAB4969764.1"/>
    <property type="molecule type" value="Genomic_DNA"/>
</dbReference>
<organism evidence="2">
    <name type="scientific">freshwater metagenome</name>
    <dbReference type="NCBI Taxonomy" id="449393"/>
    <lineage>
        <taxon>unclassified sequences</taxon>
        <taxon>metagenomes</taxon>
        <taxon>ecological metagenomes</taxon>
    </lineage>
</organism>
<reference evidence="2" key="1">
    <citation type="submission" date="2020-05" db="EMBL/GenBank/DDBJ databases">
        <authorList>
            <person name="Chiriac C."/>
            <person name="Salcher M."/>
            <person name="Ghai R."/>
            <person name="Kavagutti S V."/>
        </authorList>
    </citation>
    <scope>NUCLEOTIDE SEQUENCE</scope>
</reference>
<dbReference type="InterPro" id="IPR038750">
    <property type="entry name" value="YczE/YyaS-like"/>
</dbReference>
<feature type="transmembrane region" description="Helical" evidence="1">
    <location>
        <begin position="105"/>
        <end position="126"/>
    </location>
</feature>
<evidence type="ECO:0000313" key="2">
    <source>
        <dbReference type="EMBL" id="CAB4969764.1"/>
    </source>
</evidence>